<dbReference type="Proteomes" id="UP000789901">
    <property type="component" value="Unassembled WGS sequence"/>
</dbReference>
<feature type="non-terminal residue" evidence="1">
    <location>
        <position position="1"/>
    </location>
</feature>
<protein>
    <submittedName>
        <fullName evidence="1">3642_t:CDS:1</fullName>
    </submittedName>
</protein>
<organism evidence="1 2">
    <name type="scientific">Gigaspora margarita</name>
    <dbReference type="NCBI Taxonomy" id="4874"/>
    <lineage>
        <taxon>Eukaryota</taxon>
        <taxon>Fungi</taxon>
        <taxon>Fungi incertae sedis</taxon>
        <taxon>Mucoromycota</taxon>
        <taxon>Glomeromycotina</taxon>
        <taxon>Glomeromycetes</taxon>
        <taxon>Diversisporales</taxon>
        <taxon>Gigasporaceae</taxon>
        <taxon>Gigaspora</taxon>
    </lineage>
</organism>
<sequence length="82" mass="9510">KLTRSHNIQNNNNNEGYNSEAPKILFLCKDSFTNFDSDNYNVPFTPAKKKKKKNKSAFSISQIVVIHHSHHNYNHKSHKNSI</sequence>
<accession>A0ABN7X0U8</accession>
<proteinExistence type="predicted"/>
<name>A0ABN7X0U8_GIGMA</name>
<evidence type="ECO:0000313" key="2">
    <source>
        <dbReference type="Proteomes" id="UP000789901"/>
    </source>
</evidence>
<comment type="caution">
    <text evidence="1">The sequence shown here is derived from an EMBL/GenBank/DDBJ whole genome shotgun (WGS) entry which is preliminary data.</text>
</comment>
<reference evidence="1 2" key="1">
    <citation type="submission" date="2021-06" db="EMBL/GenBank/DDBJ databases">
        <authorList>
            <person name="Kallberg Y."/>
            <person name="Tangrot J."/>
            <person name="Rosling A."/>
        </authorList>
    </citation>
    <scope>NUCLEOTIDE SEQUENCE [LARGE SCALE GENOMIC DNA]</scope>
    <source>
        <strain evidence="1 2">120-4 pot B 10/14</strain>
    </source>
</reference>
<dbReference type="EMBL" id="CAJVQB010075296">
    <property type="protein sequence ID" value="CAG8844273.1"/>
    <property type="molecule type" value="Genomic_DNA"/>
</dbReference>
<gene>
    <name evidence="1" type="ORF">GMARGA_LOCUS37007</name>
</gene>
<keyword evidence="2" id="KW-1185">Reference proteome</keyword>
<evidence type="ECO:0000313" key="1">
    <source>
        <dbReference type="EMBL" id="CAG8844273.1"/>
    </source>
</evidence>